<keyword evidence="4 6" id="KW-1133">Transmembrane helix</keyword>
<dbReference type="Gene3D" id="1.10.3730.20">
    <property type="match status" value="1"/>
</dbReference>
<feature type="transmembrane region" description="Helical" evidence="6">
    <location>
        <begin position="265"/>
        <end position="284"/>
    </location>
</feature>
<feature type="transmembrane region" description="Helical" evidence="6">
    <location>
        <begin position="238"/>
        <end position="259"/>
    </location>
</feature>
<evidence type="ECO:0000256" key="1">
    <source>
        <dbReference type="ARBA" id="ARBA00004141"/>
    </source>
</evidence>
<feature type="transmembrane region" description="Helical" evidence="6">
    <location>
        <begin position="36"/>
        <end position="53"/>
    </location>
</feature>
<comment type="similarity">
    <text evidence="2">Belongs to the EamA transporter family.</text>
</comment>
<comment type="subcellular location">
    <subcellularLocation>
        <location evidence="1">Membrane</location>
        <topology evidence="1">Multi-pass membrane protein</topology>
    </subcellularLocation>
</comment>
<feature type="transmembrane region" description="Helical" evidence="6">
    <location>
        <begin position="96"/>
        <end position="116"/>
    </location>
</feature>
<dbReference type="PANTHER" id="PTHR32322">
    <property type="entry name" value="INNER MEMBRANE TRANSPORTER"/>
    <property type="match status" value="1"/>
</dbReference>
<evidence type="ECO:0000256" key="4">
    <source>
        <dbReference type="ARBA" id="ARBA00022989"/>
    </source>
</evidence>
<evidence type="ECO:0000256" key="6">
    <source>
        <dbReference type="SAM" id="Phobius"/>
    </source>
</evidence>
<feature type="transmembrane region" description="Helical" evidence="6">
    <location>
        <begin position="146"/>
        <end position="166"/>
    </location>
</feature>
<dbReference type="InterPro" id="IPR037185">
    <property type="entry name" value="EmrE-like"/>
</dbReference>
<dbReference type="GO" id="GO:0016020">
    <property type="term" value="C:membrane"/>
    <property type="evidence" value="ECO:0007669"/>
    <property type="project" value="UniProtKB-SubCell"/>
</dbReference>
<sequence length="289" mass="31773">MQSIKNFFLILLLGTIWGLAYVFLKTAALDLQPGMQVTFRLLISSGFLALIFIRPKHIKDIKENFKPLMVLGLINFGIPFPLIAIAAHSANAGTMAVLNGISPLITLIIAVNFFALESNKFQIFGLVIGFFGLLIFTGSNSFHGDLFPLFLCLLATVLFGLSNNFFGQLRHINPFVLAILPLFFGAIFSAPLTIFELTIGAPNNFTFNSVGSVMMLGIICTGIGMIGWIYLLKKTSVIVASTPTYLVPVTGMIFGYWILSEPITFTMMLGTLLILLGVWIANYFDPRLK</sequence>
<dbReference type="AlphaFoldDB" id="A0A0R2PVV1"/>
<reference evidence="9" key="1">
    <citation type="submission" date="2015-10" db="EMBL/GenBank/DDBJ databases">
        <title>Metagenome-Assembled Genomes uncover a global brackish microbiome.</title>
        <authorList>
            <person name="Hugerth L.W."/>
            <person name="Larsson J."/>
            <person name="Alneberg J."/>
            <person name="Lindh M.V."/>
            <person name="Legrand C."/>
            <person name="Pinhassi J."/>
            <person name="Andersson A."/>
        </authorList>
    </citation>
    <scope>NUCLEOTIDE SEQUENCE [LARGE SCALE GENOMIC DNA]</scope>
</reference>
<dbReference type="Proteomes" id="UP000050874">
    <property type="component" value="Unassembled WGS sequence"/>
</dbReference>
<feature type="transmembrane region" description="Helical" evidence="6">
    <location>
        <begin position="207"/>
        <end position="231"/>
    </location>
</feature>
<dbReference type="SUPFAM" id="SSF103481">
    <property type="entry name" value="Multidrug resistance efflux transporter EmrE"/>
    <property type="match status" value="2"/>
</dbReference>
<keyword evidence="3 6" id="KW-0812">Transmembrane</keyword>
<organism evidence="8 9">
    <name type="scientific">SAR86 cluster bacterium BACL1 MAG-120920-bin57</name>
    <dbReference type="NCBI Taxonomy" id="1655571"/>
    <lineage>
        <taxon>Bacteria</taxon>
        <taxon>Pseudomonadati</taxon>
        <taxon>Pseudomonadota</taxon>
        <taxon>Gammaproteobacteria</taxon>
        <taxon>SAR86 cluster</taxon>
    </lineage>
</organism>
<evidence type="ECO:0000256" key="2">
    <source>
        <dbReference type="ARBA" id="ARBA00007362"/>
    </source>
</evidence>
<dbReference type="PANTHER" id="PTHR32322:SF2">
    <property type="entry name" value="EAMA DOMAIN-CONTAINING PROTEIN"/>
    <property type="match status" value="1"/>
</dbReference>
<evidence type="ECO:0000256" key="3">
    <source>
        <dbReference type="ARBA" id="ARBA00022692"/>
    </source>
</evidence>
<evidence type="ECO:0000256" key="5">
    <source>
        <dbReference type="ARBA" id="ARBA00023136"/>
    </source>
</evidence>
<keyword evidence="5 6" id="KW-0472">Membrane</keyword>
<evidence type="ECO:0000313" key="9">
    <source>
        <dbReference type="Proteomes" id="UP000050874"/>
    </source>
</evidence>
<evidence type="ECO:0000259" key="7">
    <source>
        <dbReference type="Pfam" id="PF00892"/>
    </source>
</evidence>
<comment type="caution">
    <text evidence="8">The sequence shown here is derived from an EMBL/GenBank/DDBJ whole genome shotgun (WGS) entry which is preliminary data.</text>
</comment>
<feature type="domain" description="EamA" evidence="7">
    <location>
        <begin position="8"/>
        <end position="136"/>
    </location>
</feature>
<proteinExistence type="inferred from homology"/>
<name>A0A0R2PVV1_9GAMM</name>
<accession>A0A0R2PVV1</accession>
<dbReference type="InterPro" id="IPR000620">
    <property type="entry name" value="EamA_dom"/>
</dbReference>
<dbReference type="Pfam" id="PF00892">
    <property type="entry name" value="EamA"/>
    <property type="match status" value="2"/>
</dbReference>
<feature type="domain" description="EamA" evidence="7">
    <location>
        <begin position="148"/>
        <end position="282"/>
    </location>
</feature>
<gene>
    <name evidence="8" type="ORF">ABR63_02935</name>
</gene>
<feature type="transmembrane region" description="Helical" evidence="6">
    <location>
        <begin position="175"/>
        <end position="195"/>
    </location>
</feature>
<feature type="transmembrane region" description="Helical" evidence="6">
    <location>
        <begin position="65"/>
        <end position="90"/>
    </location>
</feature>
<dbReference type="EMBL" id="LIAV01000033">
    <property type="protein sequence ID" value="KRO41035.1"/>
    <property type="molecule type" value="Genomic_DNA"/>
</dbReference>
<dbReference type="InterPro" id="IPR050638">
    <property type="entry name" value="AA-Vitamin_Transporters"/>
</dbReference>
<evidence type="ECO:0000313" key="8">
    <source>
        <dbReference type="EMBL" id="KRO41035.1"/>
    </source>
</evidence>
<feature type="transmembrane region" description="Helical" evidence="6">
    <location>
        <begin position="7"/>
        <end position="24"/>
    </location>
</feature>
<protein>
    <recommendedName>
        <fullName evidence="7">EamA domain-containing protein</fullName>
    </recommendedName>
</protein>
<feature type="transmembrane region" description="Helical" evidence="6">
    <location>
        <begin position="123"/>
        <end position="140"/>
    </location>
</feature>